<organism evidence="2 3">
    <name type="scientific">Campylobacter cuniculorum DSM 23162 = LMG 24588</name>
    <dbReference type="NCBI Taxonomy" id="1121267"/>
    <lineage>
        <taxon>Bacteria</taxon>
        <taxon>Pseudomonadati</taxon>
        <taxon>Campylobacterota</taxon>
        <taxon>Epsilonproteobacteria</taxon>
        <taxon>Campylobacterales</taxon>
        <taxon>Campylobacteraceae</taxon>
        <taxon>Campylobacter</taxon>
    </lineage>
</organism>
<dbReference type="InterPro" id="IPR006342">
    <property type="entry name" value="FkbM_mtfrase"/>
</dbReference>
<dbReference type="Pfam" id="PF05050">
    <property type="entry name" value="Methyltransf_21"/>
    <property type="match status" value="1"/>
</dbReference>
<dbReference type="AlphaFoldDB" id="A0A1W6BYS7"/>
<keyword evidence="2" id="KW-0489">Methyltransferase</keyword>
<dbReference type="GO" id="GO:0008168">
    <property type="term" value="F:methyltransferase activity"/>
    <property type="evidence" value="ECO:0007669"/>
    <property type="project" value="UniProtKB-KW"/>
</dbReference>
<dbReference type="GO" id="GO:0032259">
    <property type="term" value="P:methylation"/>
    <property type="evidence" value="ECO:0007669"/>
    <property type="project" value="UniProtKB-KW"/>
</dbReference>
<name>A0A1W6BYS7_9BACT</name>
<keyword evidence="2" id="KW-0808">Transferase</keyword>
<dbReference type="InterPro" id="IPR052514">
    <property type="entry name" value="SAM-dependent_MTase"/>
</dbReference>
<accession>A0A1W6BYS7</accession>
<dbReference type="PANTHER" id="PTHR34203:SF15">
    <property type="entry name" value="SLL1173 PROTEIN"/>
    <property type="match status" value="1"/>
</dbReference>
<dbReference type="eggNOG" id="COG0030">
    <property type="taxonomic scope" value="Bacteria"/>
</dbReference>
<dbReference type="STRING" id="1121267.CCUN_1658"/>
<dbReference type="NCBIfam" id="TIGR01444">
    <property type="entry name" value="fkbM_fam"/>
    <property type="match status" value="1"/>
</dbReference>
<feature type="domain" description="Methyltransferase FkbM" evidence="1">
    <location>
        <begin position="88"/>
        <end position="230"/>
    </location>
</feature>
<sequence length="258" mass="30777">MFKKIKYENGKREIYLGGLRIFKYTNQAKFLEYILEKKLFDAYMNFRAEGGGDLKFLLRRSYIHHKYHKIFYDFYLRARNGEKLVFIDGGAHAGVFSDVCLALDGICYAFEPNIYLSAFLKERYKNHKNFIFSDKAISHQNGTMKFYIPEDDFISEGASLIQRDIKEENAYEVTSIDFCEFLREVLTQWNKITLIKLDIEGAEFDVLKALIEQKLYERIEFIMVETHERFFKNPKEKIEKLKQQISQHKIKNIFLDWV</sequence>
<dbReference type="SUPFAM" id="SSF53335">
    <property type="entry name" value="S-adenosyl-L-methionine-dependent methyltransferases"/>
    <property type="match status" value="1"/>
</dbReference>
<evidence type="ECO:0000313" key="3">
    <source>
        <dbReference type="Proteomes" id="UP000192902"/>
    </source>
</evidence>
<proteinExistence type="predicted"/>
<dbReference type="Gene3D" id="3.40.50.150">
    <property type="entry name" value="Vaccinia Virus protein VP39"/>
    <property type="match status" value="1"/>
</dbReference>
<dbReference type="Proteomes" id="UP000192902">
    <property type="component" value="Chromosome"/>
</dbReference>
<dbReference type="PANTHER" id="PTHR34203">
    <property type="entry name" value="METHYLTRANSFERASE, FKBM FAMILY PROTEIN"/>
    <property type="match status" value="1"/>
</dbReference>
<dbReference type="InterPro" id="IPR029063">
    <property type="entry name" value="SAM-dependent_MTases_sf"/>
</dbReference>
<gene>
    <name evidence="2" type="ORF">CCUN_1658</name>
</gene>
<evidence type="ECO:0000313" key="2">
    <source>
        <dbReference type="EMBL" id="ARJ57237.1"/>
    </source>
</evidence>
<evidence type="ECO:0000259" key="1">
    <source>
        <dbReference type="Pfam" id="PF05050"/>
    </source>
</evidence>
<dbReference type="KEGG" id="ccun:CCUN_1658"/>
<protein>
    <submittedName>
        <fullName evidence="2">Methyltransferase</fullName>
    </submittedName>
</protein>
<dbReference type="EMBL" id="CP020867">
    <property type="protein sequence ID" value="ARJ57237.1"/>
    <property type="molecule type" value="Genomic_DNA"/>
</dbReference>
<dbReference type="RefSeq" id="WP_169712500.1">
    <property type="nucleotide sequence ID" value="NZ_CP020867.1"/>
</dbReference>
<reference evidence="2 3" key="1">
    <citation type="submission" date="2017-04" db="EMBL/GenBank/DDBJ databases">
        <title>Complete genome sequence of the Campylobacter cuniculorum type strain LMG24588.</title>
        <authorList>
            <person name="Miller W.G."/>
            <person name="Yee E."/>
            <person name="Revez J."/>
            <person name="Bono J.L."/>
            <person name="Rossi M."/>
        </authorList>
    </citation>
    <scope>NUCLEOTIDE SEQUENCE [LARGE SCALE GENOMIC DNA]</scope>
    <source>
        <strain evidence="2 3">LMG 24588</strain>
    </source>
</reference>